<feature type="transmembrane region" description="Helical" evidence="2">
    <location>
        <begin position="200"/>
        <end position="221"/>
    </location>
</feature>
<dbReference type="GO" id="GO:0004190">
    <property type="term" value="F:aspartic-type endopeptidase activity"/>
    <property type="evidence" value="ECO:0007669"/>
    <property type="project" value="InterPro"/>
</dbReference>
<organism evidence="4 5">
    <name type="scientific">Novipirellula herctigrandis</name>
    <dbReference type="NCBI Taxonomy" id="2527986"/>
    <lineage>
        <taxon>Bacteria</taxon>
        <taxon>Pseudomonadati</taxon>
        <taxon>Planctomycetota</taxon>
        <taxon>Planctomycetia</taxon>
        <taxon>Pirellulales</taxon>
        <taxon>Pirellulaceae</taxon>
        <taxon>Novipirellula</taxon>
    </lineage>
</organism>
<evidence type="ECO:0000256" key="2">
    <source>
        <dbReference type="SAM" id="Phobius"/>
    </source>
</evidence>
<dbReference type="GO" id="GO:0006465">
    <property type="term" value="P:signal peptide processing"/>
    <property type="evidence" value="ECO:0007669"/>
    <property type="project" value="TreeGrafter"/>
</dbReference>
<accession>A0A5C5YNM1</accession>
<feature type="transmembrane region" description="Helical" evidence="2">
    <location>
        <begin position="355"/>
        <end position="373"/>
    </location>
</feature>
<feature type="transmembrane region" description="Helical" evidence="2">
    <location>
        <begin position="250"/>
        <end position="268"/>
    </location>
</feature>
<feature type="transmembrane region" description="Helical" evidence="2">
    <location>
        <begin position="6"/>
        <end position="29"/>
    </location>
</feature>
<keyword evidence="2" id="KW-0472">Membrane</keyword>
<comment type="similarity">
    <text evidence="1">Belongs to the peptidase A24 family.</text>
</comment>
<feature type="transmembrane region" description="Helical" evidence="2">
    <location>
        <begin position="385"/>
        <end position="407"/>
    </location>
</feature>
<keyword evidence="5" id="KW-1185">Reference proteome</keyword>
<dbReference type="RefSeq" id="WP_419195255.1">
    <property type="nucleotide sequence ID" value="NZ_SJPJ01000002.1"/>
</dbReference>
<evidence type="ECO:0000259" key="3">
    <source>
        <dbReference type="Pfam" id="PF01478"/>
    </source>
</evidence>
<name>A0A5C5YNM1_9BACT</name>
<feature type="transmembrane region" description="Helical" evidence="2">
    <location>
        <begin position="329"/>
        <end position="348"/>
    </location>
</feature>
<dbReference type="GO" id="GO:0005886">
    <property type="term" value="C:plasma membrane"/>
    <property type="evidence" value="ECO:0007669"/>
    <property type="project" value="TreeGrafter"/>
</dbReference>
<dbReference type="InterPro" id="IPR000045">
    <property type="entry name" value="Prepilin_IV_endopep_pep"/>
</dbReference>
<evidence type="ECO:0000313" key="5">
    <source>
        <dbReference type="Proteomes" id="UP000315010"/>
    </source>
</evidence>
<dbReference type="Pfam" id="PF01478">
    <property type="entry name" value="Peptidase_A24"/>
    <property type="match status" value="1"/>
</dbReference>
<reference evidence="4 5" key="1">
    <citation type="submission" date="2019-02" db="EMBL/GenBank/DDBJ databases">
        <title>Deep-cultivation of Planctomycetes and their phenomic and genomic characterization uncovers novel biology.</title>
        <authorList>
            <person name="Wiegand S."/>
            <person name="Jogler M."/>
            <person name="Boedeker C."/>
            <person name="Pinto D."/>
            <person name="Vollmers J."/>
            <person name="Rivas-Marin E."/>
            <person name="Kohn T."/>
            <person name="Peeters S.H."/>
            <person name="Heuer A."/>
            <person name="Rast P."/>
            <person name="Oberbeckmann S."/>
            <person name="Bunk B."/>
            <person name="Jeske O."/>
            <person name="Meyerdierks A."/>
            <person name="Storesund J.E."/>
            <person name="Kallscheuer N."/>
            <person name="Luecker S."/>
            <person name="Lage O.M."/>
            <person name="Pohl T."/>
            <person name="Merkel B.J."/>
            <person name="Hornburger P."/>
            <person name="Mueller R.-W."/>
            <person name="Bruemmer F."/>
            <person name="Labrenz M."/>
            <person name="Spormann A.M."/>
            <person name="Op Den Camp H."/>
            <person name="Overmann J."/>
            <person name="Amann R."/>
            <person name="Jetten M.S.M."/>
            <person name="Mascher T."/>
            <person name="Medema M.H."/>
            <person name="Devos D.P."/>
            <person name="Kaster A.-K."/>
            <person name="Ovreas L."/>
            <person name="Rohde M."/>
            <person name="Galperin M.Y."/>
            <person name="Jogler C."/>
        </authorList>
    </citation>
    <scope>NUCLEOTIDE SEQUENCE [LARGE SCALE GENOMIC DNA]</scope>
    <source>
        <strain evidence="4 5">CA13</strain>
    </source>
</reference>
<feature type="transmembrane region" description="Helical" evidence="2">
    <location>
        <begin position="71"/>
        <end position="92"/>
    </location>
</feature>
<dbReference type="Gene3D" id="1.20.120.1220">
    <property type="match status" value="1"/>
</dbReference>
<keyword evidence="2" id="KW-0812">Transmembrane</keyword>
<evidence type="ECO:0000313" key="4">
    <source>
        <dbReference type="EMBL" id="TWT76496.1"/>
    </source>
</evidence>
<proteinExistence type="inferred from homology"/>
<feature type="transmembrane region" description="Helical" evidence="2">
    <location>
        <begin position="153"/>
        <end position="171"/>
    </location>
</feature>
<evidence type="ECO:0000256" key="1">
    <source>
        <dbReference type="ARBA" id="ARBA00005801"/>
    </source>
</evidence>
<dbReference type="Proteomes" id="UP000315010">
    <property type="component" value="Unassembled WGS sequence"/>
</dbReference>
<protein>
    <submittedName>
        <fullName evidence="4">Type IV leader peptidase family protein</fullName>
    </submittedName>
</protein>
<dbReference type="PANTHER" id="PTHR30487:SF0">
    <property type="entry name" value="PREPILIN LEADER PEPTIDASE_N-METHYLTRANSFERASE-RELATED"/>
    <property type="match status" value="1"/>
</dbReference>
<keyword evidence="2" id="KW-1133">Transmembrane helix</keyword>
<gene>
    <name evidence="4" type="ORF">CA13_69910</name>
</gene>
<dbReference type="InterPro" id="IPR050882">
    <property type="entry name" value="Prepilin_peptidase/N-MTase"/>
</dbReference>
<sequence>MPLRLMLLAFFGIVGGAIANYVIYTWCWFPRPIDPWAPPPKEGSPRRSMDRVPIIGWFSLRREAALHGRGFWIRPLLIELGLAITLPLLYFFETQTGGLLPIDQLAEAQIPAVLSGFARPGHQIFFAHSVLLLLMVAATFIDFDEQTIPDEITIPGTIFALILASISYGIFMPTSLPIGGAPTTFEATTFEMPWQVNPKWWSSTGLMTGLAIWTGWCFALADRRLILRRGLTKAIEFFFAGLVRHRTWKILVAIWIVGIVAISIVFSLGGMRWYGLFSSLIGLAVGGGVIWAIRLIASSAMGVEAMGFGDVTLMAMIGAFIGWQAAVIAFFLSPFAAIAIVIVQYIVTREPRVPFGPYLCAGTCLTVIFWNAVMNQWFLPNLLFLGSFILWLCIAMLGLMGAMLFVWRHIKRAIFSH</sequence>
<dbReference type="AlphaFoldDB" id="A0A5C5YNM1"/>
<dbReference type="EMBL" id="SJPJ01000002">
    <property type="protein sequence ID" value="TWT76496.1"/>
    <property type="molecule type" value="Genomic_DNA"/>
</dbReference>
<comment type="caution">
    <text evidence="4">The sequence shown here is derived from an EMBL/GenBank/DDBJ whole genome shotgun (WGS) entry which is preliminary data.</text>
</comment>
<feature type="domain" description="Prepilin type IV endopeptidase peptidase" evidence="3">
    <location>
        <begin position="252"/>
        <end position="342"/>
    </location>
</feature>
<feature type="transmembrane region" description="Helical" evidence="2">
    <location>
        <begin position="124"/>
        <end position="141"/>
    </location>
</feature>
<feature type="transmembrane region" description="Helical" evidence="2">
    <location>
        <begin position="274"/>
        <end position="293"/>
    </location>
</feature>
<dbReference type="PANTHER" id="PTHR30487">
    <property type="entry name" value="TYPE 4 PREPILIN-LIKE PROTEINS LEADER PEPTIDE-PROCESSING ENZYME"/>
    <property type="match status" value="1"/>
</dbReference>